<keyword evidence="4" id="KW-1185">Reference proteome</keyword>
<evidence type="ECO:0000256" key="1">
    <source>
        <dbReference type="SAM" id="MobiDB-lite"/>
    </source>
</evidence>
<dbReference type="Gene3D" id="2.130.10.10">
    <property type="entry name" value="YVTN repeat-like/Quinoprotein amine dehydrogenase"/>
    <property type="match status" value="1"/>
</dbReference>
<dbReference type="EMBL" id="JAPNTZ010000013">
    <property type="protein sequence ID" value="MCY1142756.1"/>
    <property type="molecule type" value="Genomic_DNA"/>
</dbReference>
<evidence type="ECO:0000313" key="3">
    <source>
        <dbReference type="EMBL" id="MCY1142756.1"/>
    </source>
</evidence>
<feature type="chain" id="PRO_5046822408" evidence="2">
    <location>
        <begin position="22"/>
        <end position="402"/>
    </location>
</feature>
<protein>
    <submittedName>
        <fullName evidence="3">Uncharacterized protein</fullName>
    </submittedName>
</protein>
<name>A0ABT4B8H8_9ACTN</name>
<feature type="signal peptide" evidence="2">
    <location>
        <begin position="1"/>
        <end position="21"/>
    </location>
</feature>
<dbReference type="InterPro" id="IPR006311">
    <property type="entry name" value="TAT_signal"/>
</dbReference>
<dbReference type="Proteomes" id="UP001151002">
    <property type="component" value="Unassembled WGS sequence"/>
</dbReference>
<sequence>MTTRRSFLTLSGGVLAASALAACRETQAAAAPLSSSVPDVVLAGSRTGIVRLTGGEVRPIGAQSVLSRAGDVAYVVSDAGLERVDAATGASLQQQPIGGGWMPRVVAESSDLCALLTTPPGEPPAARATSGLLVVGAGRRQKFNLPGCVEPDAFTSDGTGLFVLDWLPADLPDHYRVRLLDFSDGKLHPLYTRDKTPVPEGAEEQMQGRGRQAVYSKDRQTLYTLYTHQPEHQHTRNLLNGTRSHVHAFVHVLHLAERWAYCLDLPDPFGRGPAEGHALAVDGTRLAVLDTASGSIAHANTETLQIERVARIAAGHGPAGLAYSPDARLFAADGNTVHVFDRTDQALATWLLPSAVRGVRLSADGARLYAGSENEVVWLDAGSGVLRGRVRVDGLTEILSAG</sequence>
<comment type="caution">
    <text evidence="3">The sequence shown here is derived from an EMBL/GenBank/DDBJ whole genome shotgun (WGS) entry which is preliminary data.</text>
</comment>
<dbReference type="SUPFAM" id="SSF75011">
    <property type="entry name" value="3-carboxy-cis,cis-mucoante lactonizing enzyme"/>
    <property type="match status" value="1"/>
</dbReference>
<dbReference type="PROSITE" id="PS51318">
    <property type="entry name" value="TAT"/>
    <property type="match status" value="1"/>
</dbReference>
<dbReference type="InterPro" id="IPR015943">
    <property type="entry name" value="WD40/YVTN_repeat-like_dom_sf"/>
</dbReference>
<organism evidence="3 4">
    <name type="scientific">Paractinoplanes pyxinae</name>
    <dbReference type="NCBI Taxonomy" id="2997416"/>
    <lineage>
        <taxon>Bacteria</taxon>
        <taxon>Bacillati</taxon>
        <taxon>Actinomycetota</taxon>
        <taxon>Actinomycetes</taxon>
        <taxon>Micromonosporales</taxon>
        <taxon>Micromonosporaceae</taxon>
        <taxon>Paractinoplanes</taxon>
    </lineage>
</organism>
<accession>A0ABT4B8H8</accession>
<proteinExistence type="predicted"/>
<keyword evidence="2" id="KW-0732">Signal</keyword>
<evidence type="ECO:0000313" key="4">
    <source>
        <dbReference type="Proteomes" id="UP001151002"/>
    </source>
</evidence>
<dbReference type="PROSITE" id="PS51257">
    <property type="entry name" value="PROKAR_LIPOPROTEIN"/>
    <property type="match status" value="1"/>
</dbReference>
<evidence type="ECO:0000256" key="2">
    <source>
        <dbReference type="SAM" id="SignalP"/>
    </source>
</evidence>
<dbReference type="RefSeq" id="WP_267567220.1">
    <property type="nucleotide sequence ID" value="NZ_JAPNTZ010000013.1"/>
</dbReference>
<reference evidence="3" key="1">
    <citation type="submission" date="2022-11" db="EMBL/GenBank/DDBJ databases">
        <authorList>
            <person name="Somphong A."/>
            <person name="Phongsopitanun W."/>
        </authorList>
    </citation>
    <scope>NUCLEOTIDE SEQUENCE</scope>
    <source>
        <strain evidence="3">Pm04-4</strain>
    </source>
</reference>
<gene>
    <name evidence="3" type="ORF">OWR29_32580</name>
</gene>
<feature type="region of interest" description="Disordered" evidence="1">
    <location>
        <begin position="191"/>
        <end position="211"/>
    </location>
</feature>